<comment type="caution">
    <text evidence="1">The sequence shown here is derived from an EMBL/GenBank/DDBJ whole genome shotgun (WGS) entry which is preliminary data.</text>
</comment>
<evidence type="ECO:0000313" key="1">
    <source>
        <dbReference type="EMBL" id="GBP14326.1"/>
    </source>
</evidence>
<proteinExistence type="predicted"/>
<dbReference type="AlphaFoldDB" id="A0A4C1TJF5"/>
<dbReference type="Proteomes" id="UP000299102">
    <property type="component" value="Unassembled WGS sequence"/>
</dbReference>
<reference evidence="1 2" key="1">
    <citation type="journal article" date="2019" name="Commun. Biol.">
        <title>The bagworm genome reveals a unique fibroin gene that provides high tensile strength.</title>
        <authorList>
            <person name="Kono N."/>
            <person name="Nakamura H."/>
            <person name="Ohtoshi R."/>
            <person name="Tomita M."/>
            <person name="Numata K."/>
            <person name="Arakawa K."/>
        </authorList>
    </citation>
    <scope>NUCLEOTIDE SEQUENCE [LARGE SCALE GENOMIC DNA]</scope>
</reference>
<keyword evidence="2" id="KW-1185">Reference proteome</keyword>
<name>A0A4C1TJF5_EUMVA</name>
<sequence length="103" mass="12137">MVDEDWEGEAEKTLHERVRIRRREEDLLLFLLAPAEEIWRSRQGLRRAFELYRKRYFTHLLFAEPAHRGLSSCLLASYALGLICVRAYSQAVTATGFTYIKFI</sequence>
<gene>
    <name evidence="1" type="ORF">EVAR_92327_1</name>
</gene>
<accession>A0A4C1TJF5</accession>
<protein>
    <submittedName>
        <fullName evidence="1">Uncharacterized protein</fullName>
    </submittedName>
</protein>
<organism evidence="1 2">
    <name type="scientific">Eumeta variegata</name>
    <name type="common">Bagworm moth</name>
    <name type="synonym">Eumeta japonica</name>
    <dbReference type="NCBI Taxonomy" id="151549"/>
    <lineage>
        <taxon>Eukaryota</taxon>
        <taxon>Metazoa</taxon>
        <taxon>Ecdysozoa</taxon>
        <taxon>Arthropoda</taxon>
        <taxon>Hexapoda</taxon>
        <taxon>Insecta</taxon>
        <taxon>Pterygota</taxon>
        <taxon>Neoptera</taxon>
        <taxon>Endopterygota</taxon>
        <taxon>Lepidoptera</taxon>
        <taxon>Glossata</taxon>
        <taxon>Ditrysia</taxon>
        <taxon>Tineoidea</taxon>
        <taxon>Psychidae</taxon>
        <taxon>Oiketicinae</taxon>
        <taxon>Eumeta</taxon>
    </lineage>
</organism>
<dbReference type="EMBL" id="BGZK01000063">
    <property type="protein sequence ID" value="GBP14326.1"/>
    <property type="molecule type" value="Genomic_DNA"/>
</dbReference>
<evidence type="ECO:0000313" key="2">
    <source>
        <dbReference type="Proteomes" id="UP000299102"/>
    </source>
</evidence>